<dbReference type="SUPFAM" id="SSF81301">
    <property type="entry name" value="Nucleotidyltransferase"/>
    <property type="match status" value="1"/>
</dbReference>
<proteinExistence type="predicted"/>
<reference evidence="1" key="1">
    <citation type="submission" date="2020-08" db="EMBL/GenBank/DDBJ databases">
        <title>Taxonomic study for Lactobacillus species isolated from hardwood bark.</title>
        <authorList>
            <person name="Tohno M."/>
            <person name="Tanizawa Y."/>
        </authorList>
    </citation>
    <scope>NUCLEOTIDE SEQUENCE</scope>
    <source>
        <strain evidence="1">B40</strain>
    </source>
</reference>
<sequence>MKQLDKLAEIAANLQKSRHALALVGVGSVGNQRYRLDNYSDIDFFTVVEDDYKQAFIHELWWLGDLVYSFRNTIDGYKALTKDGLFCEFAVFGETEYQQVYNAHSKIIWQRKTLISGQEPARPPLDTPNFHLNESLTNLYVGLLRLKRGERLNAYRVISQDAVGEYLNFLKEELPHDANQDPYVCSRRFEQNHPEWIKTVYSLSLGIEQTEELATRLFNLLIRESINPEMAAKVQALL</sequence>
<keyword evidence="2" id="KW-1185">Reference proteome</keyword>
<organism evidence="1 2">
    <name type="scientific">Lactobacillus corticis</name>
    <dbReference type="NCBI Taxonomy" id="2201249"/>
    <lineage>
        <taxon>Bacteria</taxon>
        <taxon>Bacillati</taxon>
        <taxon>Bacillota</taxon>
        <taxon>Bacilli</taxon>
        <taxon>Lactobacillales</taxon>
        <taxon>Lactobacillaceae</taxon>
        <taxon>Lactobacillus</taxon>
    </lineage>
</organism>
<dbReference type="Gene3D" id="3.30.460.10">
    <property type="entry name" value="Beta Polymerase, domain 2"/>
    <property type="match status" value="1"/>
</dbReference>
<name>A0A916QJH8_9LACO</name>
<gene>
    <name evidence="1" type="ORF">LCB40_03050</name>
</gene>
<evidence type="ECO:0000313" key="2">
    <source>
        <dbReference type="Proteomes" id="UP000677218"/>
    </source>
</evidence>
<dbReference type="EMBL" id="BMAY01000002">
    <property type="protein sequence ID" value="GFZ26425.1"/>
    <property type="molecule type" value="Genomic_DNA"/>
</dbReference>
<protein>
    <recommendedName>
        <fullName evidence="3">Aminoglycoside 6-adenylyltransferase</fullName>
    </recommendedName>
</protein>
<dbReference type="Proteomes" id="UP000677218">
    <property type="component" value="Unassembled WGS sequence"/>
</dbReference>
<evidence type="ECO:0000313" key="1">
    <source>
        <dbReference type="EMBL" id="GFZ26425.1"/>
    </source>
</evidence>
<dbReference type="AlphaFoldDB" id="A0A916QJH8"/>
<evidence type="ECO:0008006" key="3">
    <source>
        <dbReference type="Google" id="ProtNLM"/>
    </source>
</evidence>
<dbReference type="RefSeq" id="WP_212780132.1">
    <property type="nucleotide sequence ID" value="NZ_BMAY01000002.1"/>
</dbReference>
<comment type="caution">
    <text evidence="1">The sequence shown here is derived from an EMBL/GenBank/DDBJ whole genome shotgun (WGS) entry which is preliminary data.</text>
</comment>
<dbReference type="InterPro" id="IPR043519">
    <property type="entry name" value="NT_sf"/>
</dbReference>
<accession>A0A916QJH8</accession>